<dbReference type="SUPFAM" id="SSF52047">
    <property type="entry name" value="RNI-like"/>
    <property type="match status" value="1"/>
</dbReference>
<dbReference type="VEuPathDB" id="VectorBase:GPPI045449"/>
<dbReference type="AlphaFoldDB" id="A0A1B0BZY3"/>
<keyword evidence="4" id="KW-0812">Transmembrane</keyword>
<keyword evidence="4" id="KW-0472">Membrane</keyword>
<organism evidence="5 6">
    <name type="scientific">Glossina palpalis gambiensis</name>
    <dbReference type="NCBI Taxonomy" id="67801"/>
    <lineage>
        <taxon>Eukaryota</taxon>
        <taxon>Metazoa</taxon>
        <taxon>Ecdysozoa</taxon>
        <taxon>Arthropoda</taxon>
        <taxon>Hexapoda</taxon>
        <taxon>Insecta</taxon>
        <taxon>Pterygota</taxon>
        <taxon>Neoptera</taxon>
        <taxon>Endopterygota</taxon>
        <taxon>Diptera</taxon>
        <taxon>Brachycera</taxon>
        <taxon>Muscomorpha</taxon>
        <taxon>Hippoboscoidea</taxon>
        <taxon>Glossinidae</taxon>
        <taxon>Glossina</taxon>
    </lineage>
</organism>
<name>A0A1B0BZY3_9MUSC</name>
<keyword evidence="6" id="KW-1185">Reference proteome</keyword>
<dbReference type="EnsemblMetazoa" id="GPPI045449-RA">
    <property type="protein sequence ID" value="GPPI045449-PA"/>
    <property type="gene ID" value="GPPI045449"/>
</dbReference>
<accession>A0A1B0BZY3</accession>
<protein>
    <submittedName>
        <fullName evidence="5">Uncharacterized protein</fullName>
    </submittedName>
</protein>
<dbReference type="GO" id="GO:0005829">
    <property type="term" value="C:cytosol"/>
    <property type="evidence" value="ECO:0007669"/>
    <property type="project" value="TreeGrafter"/>
</dbReference>
<keyword evidence="2" id="KW-0433">Leucine-rich repeat</keyword>
<keyword evidence="3" id="KW-0677">Repeat</keyword>
<sequence>MKKFGEPFLEHKAGTSMSHKTQLLEQTAVGKDVNVSPGSQSRFKCSINVSIFILEKSALSYDEVEAIPLPIRLNIAVIVLLLLVLIIFQHREFYKALWKDMFTGRLKAEIPQALKHLGKDLIIANARLTVLDLNDNALGPNPLWKDMFTGRLKAEIPQALKHLGKGLIIANATLTVLDLNDNALGPNLEGLLECNHICHKLLSKYIALANFETMVKEANHNVLAPYGRVTLHVLN</sequence>
<evidence type="ECO:0000313" key="6">
    <source>
        <dbReference type="Proteomes" id="UP000092460"/>
    </source>
</evidence>
<feature type="transmembrane region" description="Helical" evidence="4">
    <location>
        <begin position="69"/>
        <end position="88"/>
    </location>
</feature>
<dbReference type="Proteomes" id="UP000092460">
    <property type="component" value="Unassembled WGS sequence"/>
</dbReference>
<dbReference type="InterPro" id="IPR032675">
    <property type="entry name" value="LRR_dom_sf"/>
</dbReference>
<dbReference type="InterPro" id="IPR027038">
    <property type="entry name" value="RanGap"/>
</dbReference>
<evidence type="ECO:0000256" key="1">
    <source>
        <dbReference type="ARBA" id="ARBA00022468"/>
    </source>
</evidence>
<dbReference type="EMBL" id="JXJN01023331">
    <property type="status" value="NOT_ANNOTATED_CDS"/>
    <property type="molecule type" value="Genomic_DNA"/>
</dbReference>
<evidence type="ECO:0000256" key="2">
    <source>
        <dbReference type="ARBA" id="ARBA00022614"/>
    </source>
</evidence>
<dbReference type="GO" id="GO:0031267">
    <property type="term" value="F:small GTPase binding"/>
    <property type="evidence" value="ECO:0007669"/>
    <property type="project" value="InterPro"/>
</dbReference>
<dbReference type="STRING" id="67801.A0A1B0BZY3"/>
<dbReference type="PANTHER" id="PTHR24113">
    <property type="entry name" value="RAN GTPASE-ACTIVATING PROTEIN 1"/>
    <property type="match status" value="1"/>
</dbReference>
<dbReference type="EMBL" id="JXJN01023330">
    <property type="status" value="NOT_ANNOTATED_CDS"/>
    <property type="molecule type" value="Genomic_DNA"/>
</dbReference>
<dbReference type="Pfam" id="PF05994">
    <property type="entry name" value="FragX_IP"/>
    <property type="match status" value="1"/>
</dbReference>
<dbReference type="GO" id="GO:0030833">
    <property type="term" value="P:regulation of actin filament polymerization"/>
    <property type="evidence" value="ECO:0007669"/>
    <property type="project" value="InterPro"/>
</dbReference>
<dbReference type="GO" id="GO:0006913">
    <property type="term" value="P:nucleocytoplasmic transport"/>
    <property type="evidence" value="ECO:0007669"/>
    <property type="project" value="TreeGrafter"/>
</dbReference>
<keyword evidence="4" id="KW-1133">Transmembrane helix</keyword>
<reference evidence="5" key="2">
    <citation type="submission" date="2020-05" db="UniProtKB">
        <authorList>
            <consortium name="EnsemblMetazoa"/>
        </authorList>
    </citation>
    <scope>IDENTIFICATION</scope>
    <source>
        <strain evidence="5">IAEA</strain>
    </source>
</reference>
<evidence type="ECO:0000313" key="5">
    <source>
        <dbReference type="EnsemblMetazoa" id="GPPI045449-PA"/>
    </source>
</evidence>
<dbReference type="Gene3D" id="3.80.10.10">
    <property type="entry name" value="Ribonuclease Inhibitor"/>
    <property type="match status" value="2"/>
</dbReference>
<dbReference type="InterPro" id="IPR008081">
    <property type="entry name" value="Cytoplasmic_FMR1-int"/>
</dbReference>
<keyword evidence="1" id="KW-0343">GTPase activation</keyword>
<dbReference type="GO" id="GO:0005096">
    <property type="term" value="F:GTPase activator activity"/>
    <property type="evidence" value="ECO:0007669"/>
    <property type="project" value="UniProtKB-KW"/>
</dbReference>
<dbReference type="GO" id="GO:0005634">
    <property type="term" value="C:nucleus"/>
    <property type="evidence" value="ECO:0007669"/>
    <property type="project" value="TreeGrafter"/>
</dbReference>
<evidence type="ECO:0000256" key="4">
    <source>
        <dbReference type="SAM" id="Phobius"/>
    </source>
</evidence>
<dbReference type="GO" id="GO:0048471">
    <property type="term" value="C:perinuclear region of cytoplasm"/>
    <property type="evidence" value="ECO:0007669"/>
    <property type="project" value="TreeGrafter"/>
</dbReference>
<evidence type="ECO:0000256" key="3">
    <source>
        <dbReference type="ARBA" id="ARBA00022737"/>
    </source>
</evidence>
<dbReference type="PANTHER" id="PTHR24113:SF12">
    <property type="entry name" value="RAN GTPASE-ACTIVATING PROTEIN 1"/>
    <property type="match status" value="1"/>
</dbReference>
<proteinExistence type="predicted"/>
<reference evidence="6" key="1">
    <citation type="submission" date="2015-01" db="EMBL/GenBank/DDBJ databases">
        <authorList>
            <person name="Aksoy S."/>
            <person name="Warren W."/>
            <person name="Wilson R.K."/>
        </authorList>
    </citation>
    <scope>NUCLEOTIDE SEQUENCE [LARGE SCALE GENOMIC DNA]</scope>
    <source>
        <strain evidence="6">IAEA</strain>
    </source>
</reference>